<evidence type="ECO:0000313" key="3">
    <source>
        <dbReference type="EMBL" id="QVT79174.1"/>
    </source>
</evidence>
<dbReference type="SUPFAM" id="SSF49879">
    <property type="entry name" value="SMAD/FHA domain"/>
    <property type="match status" value="1"/>
</dbReference>
<dbReference type="RefSeq" id="WP_214058652.1">
    <property type="nucleotide sequence ID" value="NZ_BAAAHS010000177.1"/>
</dbReference>
<accession>A0ABX8EFY6</accession>
<dbReference type="InterPro" id="IPR000253">
    <property type="entry name" value="FHA_dom"/>
</dbReference>
<proteinExistence type="predicted"/>
<feature type="domain" description="FHA" evidence="2">
    <location>
        <begin position="234"/>
        <end position="285"/>
    </location>
</feature>
<keyword evidence="4" id="KW-1185">Reference proteome</keyword>
<protein>
    <recommendedName>
        <fullName evidence="2">FHA domain-containing protein</fullName>
    </recommendedName>
</protein>
<dbReference type="EMBL" id="CP075371">
    <property type="protein sequence ID" value="QVT79174.1"/>
    <property type="molecule type" value="Genomic_DNA"/>
</dbReference>
<keyword evidence="1" id="KW-0597">Phosphoprotein</keyword>
<name>A0ABX8EFY6_9ACTN</name>
<gene>
    <name evidence="3" type="ORF">ENKNEFLB_01555</name>
</gene>
<sequence length="352" mass="38938">MRTPTVIVDVSTVVRDRVDPGWHRMDALIDLWRREMDEKAIFYGVLDDASWYHLDDAGQAAFAAWQAAGRATRVRWADPLVCENAERYPHAKVLTSDLYRDLRRDFVWLQNSDRFYTFSFTPTGVSIERAEMGAIRDEDVSQYGEAASLKPKCLNTPEGRQMLRREWACTNPSCPSSQARAIADLPYNRNGKALCPDCRKELGDAGDAADTRELKVLIGGNDVAHIPLVAGSRIAIGRGGGEDRFDLRPLVGDQQTLVSRDHVAFRNLRGRILVSDLGSKNGSALVREDGQSDPIPADVEQRLELHEFVSIAGGLVQFRLSGKRYARGAYVPDRGTGVISSPTVLASPQSPA</sequence>
<evidence type="ECO:0000313" key="4">
    <source>
        <dbReference type="Proteomes" id="UP000679307"/>
    </source>
</evidence>
<dbReference type="Proteomes" id="UP000679307">
    <property type="component" value="Chromosome"/>
</dbReference>
<dbReference type="PROSITE" id="PS50006">
    <property type="entry name" value="FHA_DOMAIN"/>
    <property type="match status" value="1"/>
</dbReference>
<evidence type="ECO:0000259" key="2">
    <source>
        <dbReference type="PROSITE" id="PS50006"/>
    </source>
</evidence>
<evidence type="ECO:0000256" key="1">
    <source>
        <dbReference type="ARBA" id="ARBA00022553"/>
    </source>
</evidence>
<organism evidence="3 4">
    <name type="scientific">Nocardioides aquaticus</name>
    <dbReference type="NCBI Taxonomy" id="160826"/>
    <lineage>
        <taxon>Bacteria</taxon>
        <taxon>Bacillati</taxon>
        <taxon>Actinomycetota</taxon>
        <taxon>Actinomycetes</taxon>
        <taxon>Propionibacteriales</taxon>
        <taxon>Nocardioidaceae</taxon>
        <taxon>Nocardioides</taxon>
    </lineage>
</organism>
<dbReference type="InterPro" id="IPR008984">
    <property type="entry name" value="SMAD_FHA_dom_sf"/>
</dbReference>
<reference evidence="3 4" key="1">
    <citation type="submission" date="2021-05" db="EMBL/GenBank/DDBJ databases">
        <title>Complete genome of Nocardioides aquaticus KCTC 9944T isolated from meromictic and hypersaline Ekho Lake, Antarctica.</title>
        <authorList>
            <person name="Hwang K."/>
            <person name="Kim K.M."/>
            <person name="Choe H."/>
        </authorList>
    </citation>
    <scope>NUCLEOTIDE SEQUENCE [LARGE SCALE GENOMIC DNA]</scope>
    <source>
        <strain evidence="3 4">KCTC 9944</strain>
    </source>
</reference>
<dbReference type="Gene3D" id="2.60.200.20">
    <property type="match status" value="1"/>
</dbReference>